<comment type="caution">
    <text evidence="2">The sequence shown here is derived from an EMBL/GenBank/DDBJ whole genome shotgun (WGS) entry which is preliminary data.</text>
</comment>
<evidence type="ECO:0000259" key="1">
    <source>
        <dbReference type="Pfam" id="PF14901"/>
    </source>
</evidence>
<dbReference type="Pfam" id="PF14901">
    <property type="entry name" value="Jiv90"/>
    <property type="match status" value="1"/>
</dbReference>
<sequence length="199" mass="22641">MIGDPVKRKQYDGHTQEAQELQAMRKFAEMLSKLQTKIQEAANMMYCDVCGGKHRRVPVDRPFYSARFCQQCNARHSAKAGDIWAESTLLGFYWHYFALLDGHVFDITDWMKCHKEYFKHMKANSHTVTYKLATDGSSRHHNTGGAKLQDFMNCLFKASSGTAQGHNPSWNSARADKWTQAAGSSSAASKNTHHKKRHL</sequence>
<evidence type="ECO:0000313" key="2">
    <source>
        <dbReference type="EMBL" id="CAG5131335.1"/>
    </source>
</evidence>
<dbReference type="InterPro" id="IPR052317">
    <property type="entry name" value="Viral_replicn-host_int_reg"/>
</dbReference>
<evidence type="ECO:0000313" key="3">
    <source>
        <dbReference type="Proteomes" id="UP000678393"/>
    </source>
</evidence>
<protein>
    <recommendedName>
        <fullName evidence="1">Cleavage inducing molecular chaperone Jiv domain-containing protein</fullName>
    </recommendedName>
</protein>
<dbReference type="Proteomes" id="UP000678393">
    <property type="component" value="Unassembled WGS sequence"/>
</dbReference>
<feature type="domain" description="Cleavage inducing molecular chaperone Jiv" evidence="1">
    <location>
        <begin position="42"/>
        <end position="132"/>
    </location>
</feature>
<accession>A0A8S3ZUX3</accession>
<name>A0A8S3ZUX3_9EUPU</name>
<keyword evidence="3" id="KW-1185">Reference proteome</keyword>
<dbReference type="PANTHER" id="PTHR44665:SF1">
    <property type="entry name" value="DNAJ HOMOLOG SUBFAMILY C MEMBER 14"/>
    <property type="match status" value="1"/>
</dbReference>
<reference evidence="2" key="1">
    <citation type="submission" date="2021-04" db="EMBL/GenBank/DDBJ databases">
        <authorList>
            <consortium name="Molecular Ecology Group"/>
        </authorList>
    </citation>
    <scope>NUCLEOTIDE SEQUENCE</scope>
</reference>
<dbReference type="PANTHER" id="PTHR44665">
    <property type="entry name" value="DNAJ HOMOLOG SUBFAMILY C MEMBER 14"/>
    <property type="match status" value="1"/>
</dbReference>
<dbReference type="InterPro" id="IPR032843">
    <property type="entry name" value="Jiv"/>
</dbReference>
<organism evidence="2 3">
    <name type="scientific">Candidula unifasciata</name>
    <dbReference type="NCBI Taxonomy" id="100452"/>
    <lineage>
        <taxon>Eukaryota</taxon>
        <taxon>Metazoa</taxon>
        <taxon>Spiralia</taxon>
        <taxon>Lophotrochozoa</taxon>
        <taxon>Mollusca</taxon>
        <taxon>Gastropoda</taxon>
        <taxon>Heterobranchia</taxon>
        <taxon>Euthyneura</taxon>
        <taxon>Panpulmonata</taxon>
        <taxon>Eupulmonata</taxon>
        <taxon>Stylommatophora</taxon>
        <taxon>Helicina</taxon>
        <taxon>Helicoidea</taxon>
        <taxon>Geomitridae</taxon>
        <taxon>Candidula</taxon>
    </lineage>
</organism>
<proteinExistence type="predicted"/>
<dbReference type="AlphaFoldDB" id="A0A8S3ZUX3"/>
<dbReference type="EMBL" id="CAJHNH020004591">
    <property type="protein sequence ID" value="CAG5131335.1"/>
    <property type="molecule type" value="Genomic_DNA"/>
</dbReference>
<gene>
    <name evidence="2" type="ORF">CUNI_LOCUS16893</name>
</gene>
<dbReference type="OrthoDB" id="1507364at2759"/>